<keyword evidence="1" id="KW-0812">Transmembrane</keyword>
<dbReference type="Proteomes" id="UP000028059">
    <property type="component" value="Unassembled WGS sequence"/>
</dbReference>
<proteinExistence type="predicted"/>
<dbReference type="EMBL" id="JOKN01000054">
    <property type="protein sequence ID" value="KEQ55855.1"/>
    <property type="molecule type" value="Genomic_DNA"/>
</dbReference>
<reference evidence="2 3" key="1">
    <citation type="submission" date="2014-06" db="EMBL/GenBank/DDBJ databases">
        <authorList>
            <person name="Ngugi D.K."/>
            <person name="Blom J."/>
            <person name="Alam I."/>
            <person name="Rashid M."/>
            <person name="Ba Alawi W."/>
            <person name="Zhang G."/>
            <person name="Hikmawan T."/>
            <person name="Guan Y."/>
            <person name="Antunes A."/>
            <person name="Siam R."/>
            <person name="ElDorry H."/>
            <person name="Bajic V."/>
            <person name="Stingl U."/>
        </authorList>
    </citation>
    <scope>NUCLEOTIDE SEQUENCE [LARGE SCALE GENOMIC DNA]</scope>
    <source>
        <strain evidence="2">SCGC AAA799-N04</strain>
    </source>
</reference>
<keyword evidence="3" id="KW-1185">Reference proteome</keyword>
<evidence type="ECO:0000313" key="3">
    <source>
        <dbReference type="Proteomes" id="UP000028059"/>
    </source>
</evidence>
<dbReference type="AlphaFoldDB" id="A0A081RKY2"/>
<keyword evidence="1" id="KW-1133">Transmembrane helix</keyword>
<sequence>MNKHSLIVIISSIVIIGVVGNSVWNIYAVEQLQLSGKDGIFRYYEGMVGQDKIITCNPLFLTTSFNQLYITVFFEGKVKGIFSIDGTSIPPKSSQILDAEFSSESFAEIQYYFLHFDGMFSGTAPIRIDPKKLAIETEFQTPILGIIPFSVTNQYTGIDFWNMLNEDKNSKC</sequence>
<organism evidence="2 3">
    <name type="scientific">Marine Group I thaumarchaeote SCGC AAA799-N04</name>
    <dbReference type="NCBI Taxonomy" id="1502293"/>
    <lineage>
        <taxon>Archaea</taxon>
        <taxon>Nitrososphaerota</taxon>
        <taxon>Marine Group I</taxon>
    </lineage>
</organism>
<comment type="caution">
    <text evidence="2">The sequence shown here is derived from an EMBL/GenBank/DDBJ whole genome shotgun (WGS) entry which is preliminary data.</text>
</comment>
<protein>
    <submittedName>
        <fullName evidence="2">Uncharacterized protein</fullName>
    </submittedName>
</protein>
<keyword evidence="1" id="KW-0472">Membrane</keyword>
<evidence type="ECO:0000256" key="1">
    <source>
        <dbReference type="SAM" id="Phobius"/>
    </source>
</evidence>
<gene>
    <name evidence="2" type="ORF">AAA799N04_01747</name>
</gene>
<accession>A0A081RKY2</accession>
<evidence type="ECO:0000313" key="2">
    <source>
        <dbReference type="EMBL" id="KEQ55855.1"/>
    </source>
</evidence>
<feature type="transmembrane region" description="Helical" evidence="1">
    <location>
        <begin position="6"/>
        <end position="27"/>
    </location>
</feature>
<name>A0A081RKY2_9ARCH</name>